<dbReference type="AlphaFoldDB" id="A0A8H7FC23"/>
<protein>
    <recommendedName>
        <fullName evidence="3">F-box domain-containing protein</fullName>
    </recommendedName>
</protein>
<proteinExistence type="predicted"/>
<evidence type="ECO:0008006" key="3">
    <source>
        <dbReference type="Google" id="ProtNLM"/>
    </source>
</evidence>
<comment type="caution">
    <text evidence="1">The sequence shown here is derived from an EMBL/GenBank/DDBJ whole genome shotgun (WGS) entry which is preliminary data.</text>
</comment>
<evidence type="ECO:0000313" key="1">
    <source>
        <dbReference type="EMBL" id="KAF7784865.1"/>
    </source>
</evidence>
<name>A0A8H7FC23_AGABI</name>
<accession>A0A8H7FC23</accession>
<dbReference type="Proteomes" id="UP000629468">
    <property type="component" value="Unassembled WGS sequence"/>
</dbReference>
<gene>
    <name evidence="1" type="ORF">Agabi119p4_1030</name>
</gene>
<organism evidence="1 2">
    <name type="scientific">Agaricus bisporus var. burnettii</name>
    <dbReference type="NCBI Taxonomy" id="192524"/>
    <lineage>
        <taxon>Eukaryota</taxon>
        <taxon>Fungi</taxon>
        <taxon>Dikarya</taxon>
        <taxon>Basidiomycota</taxon>
        <taxon>Agaricomycotina</taxon>
        <taxon>Agaricomycetes</taxon>
        <taxon>Agaricomycetidae</taxon>
        <taxon>Agaricales</taxon>
        <taxon>Agaricineae</taxon>
        <taxon>Agaricaceae</taxon>
        <taxon>Agaricus</taxon>
    </lineage>
</organism>
<dbReference type="EMBL" id="JABXXO010000001">
    <property type="protein sequence ID" value="KAF7784865.1"/>
    <property type="molecule type" value="Genomic_DNA"/>
</dbReference>
<evidence type="ECO:0000313" key="2">
    <source>
        <dbReference type="Proteomes" id="UP000629468"/>
    </source>
</evidence>
<sequence length="541" mass="61840">MAICHSVQPALTICECIGIASMAPQLYCDFLQLDKTAPYTFPHKPTELAHLNEQLDQLDRHISDLMELKSDLLHRSNQLISPAYIVPNEILSYIFCHSNEMDRRPQSGGCRPIDLPKKGMTLSAVSRRWRQVALCTSTLWEKVECRFTEKLQRNASLLIQHCASHASSLDVSLLDKYRSRADDTDGVGKAIQEIFTTGLSFPVVKRKLKTLQTQHITSPQLIRLLPSFLRLENLTMQGGDFDFDVDLSSLPLSRVTLLSTFFNSLILPPSVHFLHLEDQSPRNSITLLCNCPNLVEFINQFRPYSYPNEPKPGVLRSRPLVLDSLKKLVWSSTTNFVNMAFAIKLDIPVIETLELNYAADLSLAPLTTFIYQISATLESLVLKSSYPTDSDWSIANLRYLFKFPIPTLRKLSLTNWSHASIIKAIRALTPEEGENGYKDRCLPKLEYLSLDSTEGLMNEKPRDFDIWVLELVKRRRIGEDSHFQLDFSFTIGNYYDQAPWRPELLHEFKEFLANRSVELTVHGSKLNSYQLAVWLSRRQSD</sequence>
<reference evidence="1 2" key="1">
    <citation type="journal article" name="Sci. Rep.">
        <title>Telomere-to-telomere assembled and centromere annotated genomes of the two main subspecies of the button mushroom Agaricus bisporus reveal especially polymorphic chromosome ends.</title>
        <authorList>
            <person name="Sonnenberg A.S.M."/>
            <person name="Sedaghat-Telgerd N."/>
            <person name="Lavrijssen B."/>
            <person name="Ohm R.A."/>
            <person name="Hendrickx P.M."/>
            <person name="Scholtmeijer K."/>
            <person name="Baars J.J.P."/>
            <person name="van Peer A."/>
        </authorList>
    </citation>
    <scope>NUCLEOTIDE SEQUENCE [LARGE SCALE GENOMIC DNA]</scope>
    <source>
        <strain evidence="1 2">H119_p4</strain>
    </source>
</reference>